<dbReference type="InterPro" id="IPR011234">
    <property type="entry name" value="Fumarylacetoacetase-like_C"/>
</dbReference>
<dbReference type="GO" id="GO:0016787">
    <property type="term" value="F:hydrolase activity"/>
    <property type="evidence" value="ECO:0007669"/>
    <property type="project" value="UniProtKB-KW"/>
</dbReference>
<dbReference type="Proteomes" id="UP000269438">
    <property type="component" value="Unassembled WGS sequence"/>
</dbReference>
<sequence>MRFATVGLGDRLTGAVVQGERVLTVSASSAVEAYSHRDALEYTGELDAATAHFARVSPEPAHIICVGLNYRSHIRELGLAVPEYPTVFAKFASTLTGPRDRIVLPEGSDQVEQEVELAVVLGRRARRLDVDQASAAIAGYAVANDLSMRDWQHRTSEALQGKVADRTTPLGPYLVTPDEVDNARALRLRATVDGELWQEGGTEDLLFSPEQLVSYCSRFVALEPGDVILTGTPGLRPGMSGRLAAGMTLASTIDGLGSAINPLVAESAGA</sequence>
<organism evidence="4 5">
    <name type="scientific">Mycetocola lacteus</name>
    <dbReference type="NCBI Taxonomy" id="76637"/>
    <lineage>
        <taxon>Bacteria</taxon>
        <taxon>Bacillati</taxon>
        <taxon>Actinomycetota</taxon>
        <taxon>Actinomycetes</taxon>
        <taxon>Micrococcales</taxon>
        <taxon>Microbacteriaceae</taxon>
        <taxon>Mycetocola</taxon>
    </lineage>
</organism>
<feature type="domain" description="Fumarylacetoacetase-like C-terminal" evidence="3">
    <location>
        <begin position="63"/>
        <end position="263"/>
    </location>
</feature>
<proteinExistence type="inferred from homology"/>
<dbReference type="GO" id="GO:0044281">
    <property type="term" value="P:small molecule metabolic process"/>
    <property type="evidence" value="ECO:0007669"/>
    <property type="project" value="UniProtKB-ARBA"/>
</dbReference>
<dbReference type="OrthoDB" id="9805307at2"/>
<evidence type="ECO:0000313" key="5">
    <source>
        <dbReference type="Proteomes" id="UP000269438"/>
    </source>
</evidence>
<gene>
    <name evidence="4" type="ORF">D9V34_10675</name>
</gene>
<keyword evidence="2" id="KW-0479">Metal-binding</keyword>
<reference evidence="4 5" key="1">
    <citation type="submission" date="2018-10" db="EMBL/GenBank/DDBJ databases">
        <authorList>
            <person name="Li J."/>
        </authorList>
    </citation>
    <scope>NUCLEOTIDE SEQUENCE [LARGE SCALE GENOMIC DNA]</scope>
    <source>
        <strain evidence="4 5">JCM 11654</strain>
    </source>
</reference>
<dbReference type="InterPro" id="IPR036663">
    <property type="entry name" value="Fumarylacetoacetase_C_sf"/>
</dbReference>
<evidence type="ECO:0000256" key="2">
    <source>
        <dbReference type="ARBA" id="ARBA00022723"/>
    </source>
</evidence>
<dbReference type="PANTHER" id="PTHR42796:SF4">
    <property type="entry name" value="FUMARYLACETOACETATE HYDROLASE DOMAIN-CONTAINING PROTEIN 2A"/>
    <property type="match status" value="1"/>
</dbReference>
<dbReference type="InterPro" id="IPR051121">
    <property type="entry name" value="FAH"/>
</dbReference>
<evidence type="ECO:0000256" key="1">
    <source>
        <dbReference type="ARBA" id="ARBA00010211"/>
    </source>
</evidence>
<dbReference type="Gene3D" id="3.90.850.10">
    <property type="entry name" value="Fumarylacetoacetase-like, C-terminal domain"/>
    <property type="match status" value="1"/>
</dbReference>
<dbReference type="RefSeq" id="WP_121688789.1">
    <property type="nucleotide sequence ID" value="NZ_RCUY01000009.1"/>
</dbReference>
<keyword evidence="4" id="KW-0378">Hydrolase</keyword>
<keyword evidence="5" id="KW-1185">Reference proteome</keyword>
<dbReference type="Pfam" id="PF01557">
    <property type="entry name" value="FAA_hydrolase"/>
    <property type="match status" value="1"/>
</dbReference>
<comment type="caution">
    <text evidence="4">The sequence shown here is derived from an EMBL/GenBank/DDBJ whole genome shotgun (WGS) entry which is preliminary data.</text>
</comment>
<dbReference type="SUPFAM" id="SSF56529">
    <property type="entry name" value="FAH"/>
    <property type="match status" value="1"/>
</dbReference>
<dbReference type="AlphaFoldDB" id="A0A3L7AS69"/>
<evidence type="ECO:0000313" key="4">
    <source>
        <dbReference type="EMBL" id="RLP82252.1"/>
    </source>
</evidence>
<evidence type="ECO:0000259" key="3">
    <source>
        <dbReference type="Pfam" id="PF01557"/>
    </source>
</evidence>
<accession>A0A3L7AS69</accession>
<dbReference type="PANTHER" id="PTHR42796">
    <property type="entry name" value="FUMARYLACETOACETATE HYDROLASE DOMAIN-CONTAINING PROTEIN 2A-RELATED"/>
    <property type="match status" value="1"/>
</dbReference>
<comment type="similarity">
    <text evidence="1">Belongs to the FAH family.</text>
</comment>
<dbReference type="GO" id="GO:0046872">
    <property type="term" value="F:metal ion binding"/>
    <property type="evidence" value="ECO:0007669"/>
    <property type="project" value="UniProtKB-KW"/>
</dbReference>
<dbReference type="EMBL" id="RCUY01000009">
    <property type="protein sequence ID" value="RLP82252.1"/>
    <property type="molecule type" value="Genomic_DNA"/>
</dbReference>
<protein>
    <submittedName>
        <fullName evidence="4">FAA hydrolase family protein</fullName>
    </submittedName>
</protein>
<name>A0A3L7AS69_9MICO</name>